<organism evidence="2 3">
    <name type="scientific">Iningainema tapete BLCC-T55</name>
    <dbReference type="NCBI Taxonomy" id="2748662"/>
    <lineage>
        <taxon>Bacteria</taxon>
        <taxon>Bacillati</taxon>
        <taxon>Cyanobacteriota</taxon>
        <taxon>Cyanophyceae</taxon>
        <taxon>Nostocales</taxon>
        <taxon>Scytonemataceae</taxon>
        <taxon>Iningainema tapete</taxon>
    </lineage>
</organism>
<name>A0A8J6XE92_9CYAN</name>
<evidence type="ECO:0000313" key="2">
    <source>
        <dbReference type="EMBL" id="MBD2770696.1"/>
    </source>
</evidence>
<proteinExistence type="predicted"/>
<accession>A0A8J6XE92</accession>
<reference evidence="2" key="1">
    <citation type="submission" date="2020-09" db="EMBL/GenBank/DDBJ databases">
        <title>Iningainema tapete sp. nov. (Scytonemataceae, Cyanobacteria) from greenhouses in central Florida (USA) produces two types of nodularin with biosynthetic potential for microcystin-LR and anabaenopeptins.</title>
        <authorList>
            <person name="Berthold D.E."/>
            <person name="Lefler F.W."/>
            <person name="Huang I.-S."/>
            <person name="Abdulla H."/>
            <person name="Zimba P.V."/>
            <person name="Laughinghouse H.D. IV."/>
        </authorList>
    </citation>
    <scope>NUCLEOTIDE SEQUENCE</scope>
    <source>
        <strain evidence="2">BLCCT55</strain>
    </source>
</reference>
<keyword evidence="1" id="KW-0175">Coiled coil</keyword>
<gene>
    <name evidence="2" type="ORF">ICL16_00785</name>
</gene>
<dbReference type="Proteomes" id="UP000629098">
    <property type="component" value="Unassembled WGS sequence"/>
</dbReference>
<dbReference type="EMBL" id="JACXAE010000008">
    <property type="protein sequence ID" value="MBD2770696.1"/>
    <property type="molecule type" value="Genomic_DNA"/>
</dbReference>
<evidence type="ECO:0000256" key="1">
    <source>
        <dbReference type="SAM" id="Coils"/>
    </source>
</evidence>
<feature type="coiled-coil region" evidence="1">
    <location>
        <begin position="53"/>
        <end position="80"/>
    </location>
</feature>
<sequence>MSITDNGLGMKADERIIFRISSSQKEAFMEKVNLEGKKPSEVLIGLVRKYLEEPTETSEMEQIKQRLENLEKRLLGESAA</sequence>
<comment type="caution">
    <text evidence="2">The sequence shown here is derived from an EMBL/GenBank/DDBJ whole genome shotgun (WGS) entry which is preliminary data.</text>
</comment>
<protein>
    <submittedName>
        <fullName evidence="2">Uncharacterized protein</fullName>
    </submittedName>
</protein>
<dbReference type="AlphaFoldDB" id="A0A8J6XE92"/>
<dbReference type="RefSeq" id="WP_190824996.1">
    <property type="nucleotide sequence ID" value="NZ_CAWPPI010000008.1"/>
</dbReference>
<evidence type="ECO:0000313" key="3">
    <source>
        <dbReference type="Proteomes" id="UP000629098"/>
    </source>
</evidence>
<keyword evidence="3" id="KW-1185">Reference proteome</keyword>